<sequence>MLSLSAFFPRLLKPSAPVGKGLSVQNFCLTLSAEDFQLSQNLMTNLILGWLNGRRKSGLSLGDLYHLDEAMGWNGDEGDDIGQVNIVLSSYQLGCLQEMMAYLQLAYYTNPQLGHEGLTNAQVRAGLNRICHAIKLGYWVLDFQDITVLFRHRVKG</sequence>
<dbReference type="AlphaFoldDB" id="A0A327WT99"/>
<proteinExistence type="predicted"/>
<gene>
    <name evidence="1" type="ORF">LX87_04116</name>
</gene>
<comment type="caution">
    <text evidence="1">The sequence shown here is derived from an EMBL/GenBank/DDBJ whole genome shotgun (WGS) entry which is preliminary data.</text>
</comment>
<keyword evidence="2" id="KW-1185">Reference proteome</keyword>
<dbReference type="Proteomes" id="UP000248790">
    <property type="component" value="Unassembled WGS sequence"/>
</dbReference>
<accession>A0A327WT99</accession>
<organism evidence="1 2">
    <name type="scientific">Larkinella arboricola</name>
    <dbReference type="NCBI Taxonomy" id="643671"/>
    <lineage>
        <taxon>Bacteria</taxon>
        <taxon>Pseudomonadati</taxon>
        <taxon>Bacteroidota</taxon>
        <taxon>Cytophagia</taxon>
        <taxon>Cytophagales</taxon>
        <taxon>Spirosomataceae</taxon>
        <taxon>Larkinella</taxon>
    </lineage>
</organism>
<dbReference type="EMBL" id="QLMC01000005">
    <property type="protein sequence ID" value="RAJ94231.1"/>
    <property type="molecule type" value="Genomic_DNA"/>
</dbReference>
<dbReference type="OrthoDB" id="9862464at2"/>
<protein>
    <submittedName>
        <fullName evidence="1">Uncharacterized protein</fullName>
    </submittedName>
</protein>
<evidence type="ECO:0000313" key="1">
    <source>
        <dbReference type="EMBL" id="RAJ94231.1"/>
    </source>
</evidence>
<evidence type="ECO:0000313" key="2">
    <source>
        <dbReference type="Proteomes" id="UP000248790"/>
    </source>
</evidence>
<reference evidence="1 2" key="1">
    <citation type="submission" date="2018-06" db="EMBL/GenBank/DDBJ databases">
        <title>Genomic Encyclopedia of Archaeal and Bacterial Type Strains, Phase II (KMG-II): from individual species to whole genera.</title>
        <authorList>
            <person name="Goeker M."/>
        </authorList>
    </citation>
    <scope>NUCLEOTIDE SEQUENCE [LARGE SCALE GENOMIC DNA]</scope>
    <source>
        <strain evidence="1 2">DSM 21851</strain>
    </source>
</reference>
<name>A0A327WT99_LARAB</name>